<dbReference type="EMBL" id="JBHSBC010000002">
    <property type="protein sequence ID" value="MFC3979210.1"/>
    <property type="molecule type" value="Genomic_DNA"/>
</dbReference>
<comment type="caution">
    <text evidence="7">The sequence shown here is derived from an EMBL/GenBank/DDBJ whole genome shotgun (WGS) entry which is preliminary data.</text>
</comment>
<evidence type="ECO:0000256" key="5">
    <source>
        <dbReference type="ARBA" id="ARBA00023136"/>
    </source>
</evidence>
<feature type="transmembrane region" description="Helical" evidence="6">
    <location>
        <begin position="280"/>
        <end position="309"/>
    </location>
</feature>
<evidence type="ECO:0000313" key="8">
    <source>
        <dbReference type="Proteomes" id="UP001595698"/>
    </source>
</evidence>
<dbReference type="Proteomes" id="UP001595698">
    <property type="component" value="Unassembled WGS sequence"/>
</dbReference>
<keyword evidence="3 6" id="KW-0812">Transmembrane</keyword>
<protein>
    <submittedName>
        <fullName evidence="7">Branched-chain amino acid ABC transporter permease</fullName>
    </submittedName>
</protein>
<evidence type="ECO:0000256" key="2">
    <source>
        <dbReference type="ARBA" id="ARBA00022475"/>
    </source>
</evidence>
<dbReference type="InterPro" id="IPR043428">
    <property type="entry name" value="LivM-like"/>
</dbReference>
<name>A0ABV8EVL2_9ACTN</name>
<evidence type="ECO:0000256" key="6">
    <source>
        <dbReference type="SAM" id="Phobius"/>
    </source>
</evidence>
<feature type="transmembrane region" description="Helical" evidence="6">
    <location>
        <begin position="329"/>
        <end position="346"/>
    </location>
</feature>
<feature type="transmembrane region" description="Helical" evidence="6">
    <location>
        <begin position="101"/>
        <end position="120"/>
    </location>
</feature>
<keyword evidence="8" id="KW-1185">Reference proteome</keyword>
<feature type="transmembrane region" description="Helical" evidence="6">
    <location>
        <begin position="244"/>
        <end position="268"/>
    </location>
</feature>
<keyword evidence="5 6" id="KW-0472">Membrane</keyword>
<feature type="transmembrane region" description="Helical" evidence="6">
    <location>
        <begin position="72"/>
        <end position="89"/>
    </location>
</feature>
<dbReference type="PANTHER" id="PTHR30482">
    <property type="entry name" value="HIGH-AFFINITY BRANCHED-CHAIN AMINO ACID TRANSPORT SYSTEM PERMEASE"/>
    <property type="match status" value="1"/>
</dbReference>
<evidence type="ECO:0000256" key="1">
    <source>
        <dbReference type="ARBA" id="ARBA00004651"/>
    </source>
</evidence>
<accession>A0ABV8EVL2</accession>
<proteinExistence type="predicted"/>
<comment type="subcellular location">
    <subcellularLocation>
        <location evidence="1">Cell membrane</location>
        <topology evidence="1">Multi-pass membrane protein</topology>
    </subcellularLocation>
</comment>
<dbReference type="Pfam" id="PF02653">
    <property type="entry name" value="BPD_transp_2"/>
    <property type="match status" value="1"/>
</dbReference>
<reference evidence="8" key="1">
    <citation type="journal article" date="2019" name="Int. J. Syst. Evol. Microbiol.">
        <title>The Global Catalogue of Microorganisms (GCM) 10K type strain sequencing project: providing services to taxonomists for standard genome sequencing and annotation.</title>
        <authorList>
            <consortium name="The Broad Institute Genomics Platform"/>
            <consortium name="The Broad Institute Genome Sequencing Center for Infectious Disease"/>
            <person name="Wu L."/>
            <person name="Ma J."/>
        </authorList>
    </citation>
    <scope>NUCLEOTIDE SEQUENCE [LARGE SCALE GENOMIC DNA]</scope>
    <source>
        <strain evidence="8">TBRC 7912</strain>
    </source>
</reference>
<dbReference type="PANTHER" id="PTHR30482:SF5">
    <property type="entry name" value="ABC TRANSPORTER PERMEASE PROTEIN"/>
    <property type="match status" value="1"/>
</dbReference>
<keyword evidence="4 6" id="KW-1133">Transmembrane helix</keyword>
<dbReference type="InterPro" id="IPR001851">
    <property type="entry name" value="ABC_transp_permease"/>
</dbReference>
<feature type="transmembrane region" description="Helical" evidence="6">
    <location>
        <begin position="132"/>
        <end position="150"/>
    </location>
</feature>
<organism evidence="7 8">
    <name type="scientific">Streptosporangium jomthongense</name>
    <dbReference type="NCBI Taxonomy" id="1193683"/>
    <lineage>
        <taxon>Bacteria</taxon>
        <taxon>Bacillati</taxon>
        <taxon>Actinomycetota</taxon>
        <taxon>Actinomycetes</taxon>
        <taxon>Streptosporangiales</taxon>
        <taxon>Streptosporangiaceae</taxon>
        <taxon>Streptosporangium</taxon>
    </lineage>
</organism>
<evidence type="ECO:0000313" key="7">
    <source>
        <dbReference type="EMBL" id="MFC3979210.1"/>
    </source>
</evidence>
<feature type="transmembrane region" description="Helical" evidence="6">
    <location>
        <begin position="194"/>
        <end position="213"/>
    </location>
</feature>
<sequence length="376" mass="39405">MFKPANTSEETRRGARAGVRWRTPVAVVAGVVLLAIPLYADRFWLNLGSFAFAAAIGAVGLMILVGRVGQLSLAHSFFLAVGAYGYIWLGSPAKEGSWGLGLPSLPAAVIAVALAGLAGLAFSPLAGRLKGIYLGVASLALVFIGQHVLFTAEPLTGGYNGRNVPELTVGSFQVLGAEPELSLLGVPLRQAERGWYVTLIILVLTTVFAVLVLRSRVGRAFAAVRDGEVHAAALGVRVAWYRSVAFTLSSVYAGLAGVLLALLFQRVVPEYWDLFLSLEYLAMVVIGGQASVAGAIAGAAFVSSLPLLLQRYSDAIPGMGGAVSDFGPAYVAQIMYGGLIVVILFYEPRGLAALATRARKALTSRRPVPADHAAPS</sequence>
<feature type="transmembrane region" description="Helical" evidence="6">
    <location>
        <begin position="46"/>
        <end position="65"/>
    </location>
</feature>
<keyword evidence="2" id="KW-1003">Cell membrane</keyword>
<gene>
    <name evidence="7" type="ORF">ACFOYY_03700</name>
</gene>
<evidence type="ECO:0000256" key="4">
    <source>
        <dbReference type="ARBA" id="ARBA00022989"/>
    </source>
</evidence>
<feature type="transmembrane region" description="Helical" evidence="6">
    <location>
        <begin position="21"/>
        <end position="40"/>
    </location>
</feature>
<dbReference type="CDD" id="cd06581">
    <property type="entry name" value="TM_PBP1_LivM_like"/>
    <property type="match status" value="1"/>
</dbReference>
<evidence type="ECO:0000256" key="3">
    <source>
        <dbReference type="ARBA" id="ARBA00022692"/>
    </source>
</evidence>